<accession>A0A098B1Z6</accession>
<keyword evidence="3" id="KW-0479">Metal-binding</keyword>
<dbReference type="GO" id="GO:0042279">
    <property type="term" value="F:nitrite reductase (cytochrome, ammonia-forming) activity"/>
    <property type="evidence" value="ECO:0007669"/>
    <property type="project" value="UniProtKB-EC"/>
</dbReference>
<feature type="signal peptide" evidence="8">
    <location>
        <begin position="1"/>
        <end position="26"/>
    </location>
</feature>
<dbReference type="EC" id="1.7.2.2" evidence="10"/>
<name>A0A098B1Z6_DESHA</name>
<dbReference type="Pfam" id="PF02085">
    <property type="entry name" value="Cytochrom_CIII"/>
    <property type="match status" value="1"/>
</dbReference>
<evidence type="ECO:0000313" key="10">
    <source>
        <dbReference type="EMBL" id="CDX02863.1"/>
    </source>
</evidence>
<dbReference type="PANTHER" id="PTHR35038">
    <property type="entry name" value="DISSIMILATORY SULFITE REDUCTASE SIRA"/>
    <property type="match status" value="1"/>
</dbReference>
<evidence type="ECO:0000256" key="7">
    <source>
        <dbReference type="SAM" id="Phobius"/>
    </source>
</evidence>
<keyword evidence="7" id="KW-1133">Transmembrane helix</keyword>
<feature type="domain" description="Class III cytochrome C" evidence="9">
    <location>
        <begin position="45"/>
        <end position="146"/>
    </location>
</feature>
<dbReference type="InterPro" id="IPR036280">
    <property type="entry name" value="Multihaem_cyt_sf"/>
</dbReference>
<dbReference type="SUPFAM" id="SSF48695">
    <property type="entry name" value="Multiheme cytochromes"/>
    <property type="match status" value="1"/>
</dbReference>
<feature type="chain" id="PRO_5001932707" evidence="8">
    <location>
        <begin position="27"/>
        <end position="211"/>
    </location>
</feature>
<organism evidence="10">
    <name type="scientific">Desulfitobacterium hafniense</name>
    <name type="common">Desulfitobacterium frappieri</name>
    <dbReference type="NCBI Taxonomy" id="49338"/>
    <lineage>
        <taxon>Bacteria</taxon>
        <taxon>Bacillati</taxon>
        <taxon>Bacillota</taxon>
        <taxon>Clostridia</taxon>
        <taxon>Eubacteriales</taxon>
        <taxon>Desulfitobacteriaceae</taxon>
        <taxon>Desulfitobacterium</taxon>
    </lineage>
</organism>
<evidence type="ECO:0000256" key="3">
    <source>
        <dbReference type="ARBA" id="ARBA00022723"/>
    </source>
</evidence>
<evidence type="ECO:0000256" key="1">
    <source>
        <dbReference type="ARBA" id="ARBA00022448"/>
    </source>
</evidence>
<dbReference type="GO" id="GO:0020037">
    <property type="term" value="F:heme binding"/>
    <property type="evidence" value="ECO:0007669"/>
    <property type="project" value="InterPro"/>
</dbReference>
<keyword evidence="2" id="KW-0349">Heme</keyword>
<keyword evidence="5" id="KW-0249">Electron transport</keyword>
<evidence type="ECO:0000256" key="2">
    <source>
        <dbReference type="ARBA" id="ARBA00022617"/>
    </source>
</evidence>
<dbReference type="Gene3D" id="3.90.10.10">
    <property type="entry name" value="Cytochrome C3"/>
    <property type="match status" value="1"/>
</dbReference>
<dbReference type="InterPro" id="IPR020942">
    <property type="entry name" value="Cyt_c_III_dom"/>
</dbReference>
<dbReference type="EMBL" id="LK996017">
    <property type="protein sequence ID" value="CDX02863.1"/>
    <property type="molecule type" value="Genomic_DNA"/>
</dbReference>
<evidence type="ECO:0000256" key="4">
    <source>
        <dbReference type="ARBA" id="ARBA00022729"/>
    </source>
</evidence>
<dbReference type="AlphaFoldDB" id="A0A098B1Z6"/>
<dbReference type="PANTHER" id="PTHR35038:SF6">
    <property type="entry name" value="SURFACE LOCALIZED DECAHEME CYTOCHROME C LIPOPROTEIN"/>
    <property type="match status" value="1"/>
</dbReference>
<dbReference type="GO" id="GO:0009055">
    <property type="term" value="F:electron transfer activity"/>
    <property type="evidence" value="ECO:0007669"/>
    <property type="project" value="InterPro"/>
</dbReference>
<gene>
    <name evidence="10" type="ORF">DPCES_2976</name>
</gene>
<keyword evidence="1" id="KW-0813">Transport</keyword>
<keyword evidence="7" id="KW-0472">Membrane</keyword>
<reference evidence="10" key="1">
    <citation type="submission" date="2014-07" db="EMBL/GenBank/DDBJ databases">
        <authorList>
            <person name="Hornung V.Bastian."/>
        </authorList>
    </citation>
    <scope>NUCLEOTIDE SEQUENCE</scope>
    <source>
        <strain evidence="10">PCE-S</strain>
    </source>
</reference>
<protein>
    <submittedName>
        <fullName evidence="10">Class III cytochrome C protein</fullName>
        <ecNumber evidence="10">1.7.2.2</ecNumber>
    </submittedName>
</protein>
<keyword evidence="4 8" id="KW-0732">Signal</keyword>
<evidence type="ECO:0000256" key="6">
    <source>
        <dbReference type="ARBA" id="ARBA00023004"/>
    </source>
</evidence>
<sequence length="211" mass="23787">MNKKKRWAFKGIIFTFFFSFWLFANGAEVLAQLNCNQCHADVANEFKSSVHSSLSCTSCHSDVTTYPHPESAKVDKKKSVAMCTTCHTGRVEDSYQHSFHGKAVFLGSQRSASCVDCHSAHEVLSQDNPNSQVAKENVPQTCAKCHDNPSPGFAQGTEHFELSAMGPGKPMYYTAKFFVWLTMIAMTLLVIHIELQLYRELRTILQKRRRS</sequence>
<dbReference type="RefSeq" id="WP_072772850.1">
    <property type="nucleotide sequence ID" value="NZ_JAYFNZ010000011.1"/>
</dbReference>
<evidence type="ECO:0000256" key="8">
    <source>
        <dbReference type="SAM" id="SignalP"/>
    </source>
</evidence>
<feature type="transmembrane region" description="Helical" evidence="7">
    <location>
        <begin position="177"/>
        <end position="198"/>
    </location>
</feature>
<dbReference type="InterPro" id="IPR051829">
    <property type="entry name" value="Multiheme_Cytochr_ET"/>
</dbReference>
<proteinExistence type="predicted"/>
<keyword evidence="6" id="KW-0408">Iron</keyword>
<evidence type="ECO:0000259" key="9">
    <source>
        <dbReference type="Pfam" id="PF02085"/>
    </source>
</evidence>
<keyword evidence="7" id="KW-0812">Transmembrane</keyword>
<keyword evidence="10" id="KW-0560">Oxidoreductase</keyword>
<dbReference type="PATRIC" id="fig|49338.4.peg.3200"/>
<evidence type="ECO:0000256" key="5">
    <source>
        <dbReference type="ARBA" id="ARBA00022982"/>
    </source>
</evidence>
<dbReference type="GO" id="GO:0046872">
    <property type="term" value="F:metal ion binding"/>
    <property type="evidence" value="ECO:0007669"/>
    <property type="project" value="UniProtKB-KW"/>
</dbReference>